<dbReference type="AlphaFoldDB" id="A0AAN6U062"/>
<accession>A0AAN6U062</accession>
<dbReference type="RefSeq" id="XP_062647761.1">
    <property type="nucleotide sequence ID" value="XM_062787368.1"/>
</dbReference>
<keyword evidence="2" id="KW-1185">Reference proteome</keyword>
<proteinExistence type="predicted"/>
<organism evidence="1 2">
    <name type="scientific">Parathielavia appendiculata</name>
    <dbReference type="NCBI Taxonomy" id="2587402"/>
    <lineage>
        <taxon>Eukaryota</taxon>
        <taxon>Fungi</taxon>
        <taxon>Dikarya</taxon>
        <taxon>Ascomycota</taxon>
        <taxon>Pezizomycotina</taxon>
        <taxon>Sordariomycetes</taxon>
        <taxon>Sordariomycetidae</taxon>
        <taxon>Sordariales</taxon>
        <taxon>Chaetomiaceae</taxon>
        <taxon>Parathielavia</taxon>
    </lineage>
</organism>
<dbReference type="EMBL" id="MU853228">
    <property type="protein sequence ID" value="KAK4123990.1"/>
    <property type="molecule type" value="Genomic_DNA"/>
</dbReference>
<evidence type="ECO:0000313" key="1">
    <source>
        <dbReference type="EMBL" id="KAK4123990.1"/>
    </source>
</evidence>
<protein>
    <submittedName>
        <fullName evidence="1">Uncharacterized protein</fullName>
    </submittedName>
</protein>
<comment type="caution">
    <text evidence="1">The sequence shown here is derived from an EMBL/GenBank/DDBJ whole genome shotgun (WGS) entry which is preliminary data.</text>
</comment>
<dbReference type="Proteomes" id="UP001302602">
    <property type="component" value="Unassembled WGS sequence"/>
</dbReference>
<dbReference type="GeneID" id="87824138"/>
<gene>
    <name evidence="1" type="ORF">N657DRAFT_437214</name>
</gene>
<name>A0AAN6U062_9PEZI</name>
<evidence type="ECO:0000313" key="2">
    <source>
        <dbReference type="Proteomes" id="UP001302602"/>
    </source>
</evidence>
<sequence length="151" mass="17569">MDTRHSLIYYAAESEHRVEEPLMEIILLTEAFRLDGSSITRATWKTKSVEETCNGYRDEVMKRVEWLTYTINSATCLHIRLLQDSRTSIRRSFNKDIPSKHGLTGADKGCEEKWFGQPDMQQTSSHRFRRKFLGSPVLPRHRLTVELGLAR</sequence>
<reference evidence="1" key="1">
    <citation type="journal article" date="2023" name="Mol. Phylogenet. Evol.">
        <title>Genome-scale phylogeny and comparative genomics of the fungal order Sordariales.</title>
        <authorList>
            <person name="Hensen N."/>
            <person name="Bonometti L."/>
            <person name="Westerberg I."/>
            <person name="Brannstrom I.O."/>
            <person name="Guillou S."/>
            <person name="Cros-Aarteil S."/>
            <person name="Calhoun S."/>
            <person name="Haridas S."/>
            <person name="Kuo A."/>
            <person name="Mondo S."/>
            <person name="Pangilinan J."/>
            <person name="Riley R."/>
            <person name="LaButti K."/>
            <person name="Andreopoulos B."/>
            <person name="Lipzen A."/>
            <person name="Chen C."/>
            <person name="Yan M."/>
            <person name="Daum C."/>
            <person name="Ng V."/>
            <person name="Clum A."/>
            <person name="Steindorff A."/>
            <person name="Ohm R.A."/>
            <person name="Martin F."/>
            <person name="Silar P."/>
            <person name="Natvig D.O."/>
            <person name="Lalanne C."/>
            <person name="Gautier V."/>
            <person name="Ament-Velasquez S.L."/>
            <person name="Kruys A."/>
            <person name="Hutchinson M.I."/>
            <person name="Powell A.J."/>
            <person name="Barry K."/>
            <person name="Miller A.N."/>
            <person name="Grigoriev I.V."/>
            <person name="Debuchy R."/>
            <person name="Gladieux P."/>
            <person name="Hiltunen Thoren M."/>
            <person name="Johannesson H."/>
        </authorList>
    </citation>
    <scope>NUCLEOTIDE SEQUENCE</scope>
    <source>
        <strain evidence="1">CBS 731.68</strain>
    </source>
</reference>
<reference evidence="1" key="2">
    <citation type="submission" date="2023-05" db="EMBL/GenBank/DDBJ databases">
        <authorList>
            <consortium name="Lawrence Berkeley National Laboratory"/>
            <person name="Steindorff A."/>
            <person name="Hensen N."/>
            <person name="Bonometti L."/>
            <person name="Westerberg I."/>
            <person name="Brannstrom I.O."/>
            <person name="Guillou S."/>
            <person name="Cros-Aarteil S."/>
            <person name="Calhoun S."/>
            <person name="Haridas S."/>
            <person name="Kuo A."/>
            <person name="Mondo S."/>
            <person name="Pangilinan J."/>
            <person name="Riley R."/>
            <person name="Labutti K."/>
            <person name="Andreopoulos B."/>
            <person name="Lipzen A."/>
            <person name="Chen C."/>
            <person name="Yanf M."/>
            <person name="Daum C."/>
            <person name="Ng V."/>
            <person name="Clum A."/>
            <person name="Ohm R."/>
            <person name="Martin F."/>
            <person name="Silar P."/>
            <person name="Natvig D."/>
            <person name="Lalanne C."/>
            <person name="Gautier V."/>
            <person name="Ament-Velasquez S.L."/>
            <person name="Kruys A."/>
            <person name="Hutchinson M.I."/>
            <person name="Powell A.J."/>
            <person name="Barry K."/>
            <person name="Miller A.N."/>
            <person name="Grigoriev I.V."/>
            <person name="Debuchy R."/>
            <person name="Gladieux P."/>
            <person name="Thoren M.H."/>
            <person name="Johannesson H."/>
        </authorList>
    </citation>
    <scope>NUCLEOTIDE SEQUENCE</scope>
    <source>
        <strain evidence="1">CBS 731.68</strain>
    </source>
</reference>